<evidence type="ECO:0000313" key="6">
    <source>
        <dbReference type="Proteomes" id="UP001054857"/>
    </source>
</evidence>
<protein>
    <recommendedName>
        <fullName evidence="4">Methyltransferase domain-containing protein</fullName>
    </recommendedName>
</protein>
<dbReference type="GO" id="GO:0008168">
    <property type="term" value="F:methyltransferase activity"/>
    <property type="evidence" value="ECO:0007669"/>
    <property type="project" value="UniProtKB-KW"/>
</dbReference>
<evidence type="ECO:0000259" key="4">
    <source>
        <dbReference type="Pfam" id="PF13649"/>
    </source>
</evidence>
<accession>A0AAD3DTV5</accession>
<dbReference type="PANTHER" id="PTHR43861:SF1">
    <property type="entry name" value="TRANS-ACONITATE 2-METHYLTRANSFERASE"/>
    <property type="match status" value="1"/>
</dbReference>
<name>A0AAD3DTV5_9CHLO</name>
<keyword evidence="2" id="KW-0808">Transferase</keyword>
<dbReference type="InterPro" id="IPR029063">
    <property type="entry name" value="SAM-dependent_MTases_sf"/>
</dbReference>
<dbReference type="SUPFAM" id="SSF53335">
    <property type="entry name" value="S-adenosyl-L-methionine-dependent methyltransferases"/>
    <property type="match status" value="1"/>
</dbReference>
<sequence length="482" mass="49300">MDYTVARAAAQAARRFIGGPCAVLPIGLCSVGVLAIYGRHVSSLTSVQQAPSGATAPASSTPAPLPYPSQEYKELVIQAFDSVSRSPDANADPLSDQLARRTIVHAQLGRGSRVIDIASGVGLLLIPAARAVGNTGSVLGLDLSPGMVEQARRNIQASRLRNAEVRQADVETLELPRASYDVALCSASLPYMSDPGRALERWRGWLRPSGRLVLNCFQSPFDPEAALFYQLAARHGLGDMLRDPLACVGSRGRLQELLEGAGYRRVQVTEERVDMLAPAASARAYAEAMWESSCSSPHHDIARLTRCTASSTGNAGSSSSSSIAGSGGVNPAGAAAGGVTAPVSSTSAAPAQRSQQRGSSAAVAAAAAARAGRQQAAGGRGEPPPLGLRPRTSPNLSSSVQSPAARQGQAAGAGAAAGGTAGPPVESAGGISSSSKRAVDPEALAAFREAFLAAAERSVQGRLRSGAVRTSVTVLYGVAHAI</sequence>
<evidence type="ECO:0000256" key="3">
    <source>
        <dbReference type="SAM" id="MobiDB-lite"/>
    </source>
</evidence>
<gene>
    <name evidence="5" type="ORF">Agub_g9523</name>
</gene>
<dbReference type="Proteomes" id="UP001054857">
    <property type="component" value="Unassembled WGS sequence"/>
</dbReference>
<keyword evidence="6" id="KW-1185">Reference proteome</keyword>
<feature type="compositionally biased region" description="Polar residues" evidence="3">
    <location>
        <begin position="392"/>
        <end position="402"/>
    </location>
</feature>
<proteinExistence type="predicted"/>
<feature type="region of interest" description="Disordered" evidence="3">
    <location>
        <begin position="335"/>
        <end position="434"/>
    </location>
</feature>
<dbReference type="Pfam" id="PF13649">
    <property type="entry name" value="Methyltransf_25"/>
    <property type="match status" value="1"/>
</dbReference>
<evidence type="ECO:0000256" key="2">
    <source>
        <dbReference type="ARBA" id="ARBA00022679"/>
    </source>
</evidence>
<dbReference type="EMBL" id="BMAR01000019">
    <property type="protein sequence ID" value="GFR47758.1"/>
    <property type="molecule type" value="Genomic_DNA"/>
</dbReference>
<keyword evidence="1" id="KW-0489">Methyltransferase</keyword>
<feature type="compositionally biased region" description="Low complexity" evidence="3">
    <location>
        <begin position="335"/>
        <end position="377"/>
    </location>
</feature>
<dbReference type="Gene3D" id="3.40.50.150">
    <property type="entry name" value="Vaccinia Virus protein VP39"/>
    <property type="match status" value="1"/>
</dbReference>
<reference evidence="5 6" key="1">
    <citation type="journal article" date="2021" name="Sci. Rep.">
        <title>Genome sequencing of the multicellular alga Astrephomene provides insights into convergent evolution of germ-soma differentiation.</title>
        <authorList>
            <person name="Yamashita S."/>
            <person name="Yamamoto K."/>
            <person name="Matsuzaki R."/>
            <person name="Suzuki S."/>
            <person name="Yamaguchi H."/>
            <person name="Hirooka S."/>
            <person name="Minakuchi Y."/>
            <person name="Miyagishima S."/>
            <person name="Kawachi M."/>
            <person name="Toyoda A."/>
            <person name="Nozaki H."/>
        </authorList>
    </citation>
    <scope>NUCLEOTIDE SEQUENCE [LARGE SCALE GENOMIC DNA]</scope>
    <source>
        <strain evidence="5 6">NIES-4017</strain>
    </source>
</reference>
<feature type="compositionally biased region" description="Low complexity" evidence="3">
    <location>
        <begin position="404"/>
        <end position="414"/>
    </location>
</feature>
<dbReference type="GO" id="GO:0032259">
    <property type="term" value="P:methylation"/>
    <property type="evidence" value="ECO:0007669"/>
    <property type="project" value="UniProtKB-KW"/>
</dbReference>
<dbReference type="PANTHER" id="PTHR43861">
    <property type="entry name" value="TRANS-ACONITATE 2-METHYLTRANSFERASE-RELATED"/>
    <property type="match status" value="1"/>
</dbReference>
<dbReference type="InterPro" id="IPR041698">
    <property type="entry name" value="Methyltransf_25"/>
</dbReference>
<comment type="caution">
    <text evidence="5">The sequence shown here is derived from an EMBL/GenBank/DDBJ whole genome shotgun (WGS) entry which is preliminary data.</text>
</comment>
<evidence type="ECO:0000256" key="1">
    <source>
        <dbReference type="ARBA" id="ARBA00022603"/>
    </source>
</evidence>
<dbReference type="AlphaFoldDB" id="A0AAD3DTV5"/>
<feature type="domain" description="Methyltransferase" evidence="4">
    <location>
        <begin position="114"/>
        <end position="210"/>
    </location>
</feature>
<organism evidence="5 6">
    <name type="scientific">Astrephomene gubernaculifera</name>
    <dbReference type="NCBI Taxonomy" id="47775"/>
    <lineage>
        <taxon>Eukaryota</taxon>
        <taxon>Viridiplantae</taxon>
        <taxon>Chlorophyta</taxon>
        <taxon>core chlorophytes</taxon>
        <taxon>Chlorophyceae</taxon>
        <taxon>CS clade</taxon>
        <taxon>Chlamydomonadales</taxon>
        <taxon>Astrephomenaceae</taxon>
        <taxon>Astrephomene</taxon>
    </lineage>
</organism>
<evidence type="ECO:0000313" key="5">
    <source>
        <dbReference type="EMBL" id="GFR47758.1"/>
    </source>
</evidence>
<dbReference type="CDD" id="cd02440">
    <property type="entry name" value="AdoMet_MTases"/>
    <property type="match status" value="1"/>
</dbReference>